<dbReference type="PANTHER" id="PTHR23531">
    <property type="entry name" value="QUINOLENE RESISTANCE PROTEIN NORA"/>
    <property type="match status" value="1"/>
</dbReference>
<keyword evidence="9" id="KW-1185">Reference proteome</keyword>
<evidence type="ECO:0000256" key="6">
    <source>
        <dbReference type="SAM" id="Phobius"/>
    </source>
</evidence>
<dbReference type="SUPFAM" id="SSF103473">
    <property type="entry name" value="MFS general substrate transporter"/>
    <property type="match status" value="1"/>
</dbReference>
<keyword evidence="4 6" id="KW-0472">Membrane</keyword>
<dbReference type="InterPro" id="IPR005829">
    <property type="entry name" value="Sugar_transporter_CS"/>
</dbReference>
<feature type="transmembrane region" description="Helical" evidence="6">
    <location>
        <begin position="149"/>
        <end position="173"/>
    </location>
</feature>
<gene>
    <name evidence="8" type="ORF">C884_00169</name>
</gene>
<proteinExistence type="predicted"/>
<evidence type="ECO:0000313" key="8">
    <source>
        <dbReference type="EMBL" id="EME37974.1"/>
    </source>
</evidence>
<feature type="transmembrane region" description="Helical" evidence="6">
    <location>
        <begin position="258"/>
        <end position="280"/>
    </location>
</feature>
<dbReference type="Proteomes" id="UP000009877">
    <property type="component" value="Unassembled WGS sequence"/>
</dbReference>
<comment type="caution">
    <text evidence="8">The sequence shown here is derived from an EMBL/GenBank/DDBJ whole genome shotgun (WGS) entry which is preliminary data.</text>
</comment>
<feature type="transmembrane region" description="Helical" evidence="6">
    <location>
        <begin position="213"/>
        <end position="237"/>
    </location>
</feature>
<dbReference type="InterPro" id="IPR052714">
    <property type="entry name" value="MFS_Exporter"/>
</dbReference>
<dbReference type="InterPro" id="IPR011701">
    <property type="entry name" value="MFS"/>
</dbReference>
<dbReference type="PROSITE" id="PS50850">
    <property type="entry name" value="MFS"/>
    <property type="match status" value="1"/>
</dbReference>
<protein>
    <submittedName>
        <fullName evidence="8">Permease of the major facilitator superfamily</fullName>
    </submittedName>
</protein>
<feature type="transmembrane region" description="Helical" evidence="6">
    <location>
        <begin position="326"/>
        <end position="344"/>
    </location>
</feature>
<dbReference type="InterPro" id="IPR020846">
    <property type="entry name" value="MFS_dom"/>
</dbReference>
<dbReference type="GO" id="GO:0005886">
    <property type="term" value="C:plasma membrane"/>
    <property type="evidence" value="ECO:0007669"/>
    <property type="project" value="UniProtKB-SubCell"/>
</dbReference>
<evidence type="ECO:0000259" key="7">
    <source>
        <dbReference type="PROSITE" id="PS50850"/>
    </source>
</evidence>
<dbReference type="RefSeq" id="WP_006213317.1">
    <property type="nucleotide sequence ID" value="NZ_ANHZ02000001.1"/>
</dbReference>
<feature type="transmembrane region" description="Helical" evidence="6">
    <location>
        <begin position="414"/>
        <end position="433"/>
    </location>
</feature>
<dbReference type="CDD" id="cd17489">
    <property type="entry name" value="MFS_YfcJ_like"/>
    <property type="match status" value="1"/>
</dbReference>
<dbReference type="EMBL" id="ANHZ02000001">
    <property type="protein sequence ID" value="EME37974.1"/>
    <property type="molecule type" value="Genomic_DNA"/>
</dbReference>
<feature type="transmembrane region" description="Helical" evidence="6">
    <location>
        <begin position="383"/>
        <end position="402"/>
    </location>
</feature>
<keyword evidence="2 6" id="KW-0812">Transmembrane</keyword>
<dbReference type="Gene3D" id="1.20.1250.20">
    <property type="entry name" value="MFS general substrate transporter like domains"/>
    <property type="match status" value="1"/>
</dbReference>
<evidence type="ECO:0000256" key="1">
    <source>
        <dbReference type="ARBA" id="ARBA00004651"/>
    </source>
</evidence>
<keyword evidence="3 6" id="KW-1133">Transmembrane helix</keyword>
<dbReference type="InterPro" id="IPR036259">
    <property type="entry name" value="MFS_trans_sf"/>
</dbReference>
<dbReference type="PROSITE" id="PS00216">
    <property type="entry name" value="SUGAR_TRANSPORT_1"/>
    <property type="match status" value="1"/>
</dbReference>
<name>M2YHH6_9MICC</name>
<comment type="subcellular location">
    <subcellularLocation>
        <location evidence="1">Cell membrane</location>
        <topology evidence="1">Multi-pass membrane protein</topology>
    </subcellularLocation>
</comment>
<evidence type="ECO:0000256" key="4">
    <source>
        <dbReference type="ARBA" id="ARBA00023136"/>
    </source>
</evidence>
<evidence type="ECO:0000313" key="9">
    <source>
        <dbReference type="Proteomes" id="UP000009877"/>
    </source>
</evidence>
<feature type="transmembrane region" description="Helical" evidence="6">
    <location>
        <begin position="292"/>
        <end position="314"/>
    </location>
</feature>
<feature type="domain" description="Major facilitator superfamily (MFS) profile" evidence="7">
    <location>
        <begin position="60"/>
        <end position="438"/>
    </location>
</feature>
<feature type="transmembrane region" description="Helical" evidence="6">
    <location>
        <begin position="97"/>
        <end position="115"/>
    </location>
</feature>
<dbReference type="AlphaFoldDB" id="M2YHH6"/>
<accession>M2YHH6</accession>
<evidence type="ECO:0000256" key="3">
    <source>
        <dbReference type="ARBA" id="ARBA00022989"/>
    </source>
</evidence>
<reference evidence="8 9" key="1">
    <citation type="journal article" date="2014" name="Genome Announc.">
        <title>Draft Genome Sequence of Kocuria palustris PEL.</title>
        <authorList>
            <person name="Sharma G."/>
            <person name="Khatri I."/>
            <person name="Subramanian S."/>
        </authorList>
    </citation>
    <scope>NUCLEOTIDE SEQUENCE [LARGE SCALE GENOMIC DNA]</scope>
    <source>
        <strain evidence="8 9">PEL</strain>
    </source>
</reference>
<feature type="transmembrane region" description="Helical" evidence="6">
    <location>
        <begin position="185"/>
        <end position="207"/>
    </location>
</feature>
<organism evidence="8 9">
    <name type="scientific">Kocuria palustris PEL</name>
    <dbReference type="NCBI Taxonomy" id="1236550"/>
    <lineage>
        <taxon>Bacteria</taxon>
        <taxon>Bacillati</taxon>
        <taxon>Actinomycetota</taxon>
        <taxon>Actinomycetes</taxon>
        <taxon>Micrococcales</taxon>
        <taxon>Micrococcaceae</taxon>
        <taxon>Kocuria</taxon>
    </lineage>
</organism>
<evidence type="ECO:0000256" key="5">
    <source>
        <dbReference type="SAM" id="MobiDB-lite"/>
    </source>
</evidence>
<feature type="region of interest" description="Disordered" evidence="5">
    <location>
        <begin position="1"/>
        <end position="33"/>
    </location>
</feature>
<feature type="transmembrane region" description="Helical" evidence="6">
    <location>
        <begin position="350"/>
        <end position="371"/>
    </location>
</feature>
<dbReference type="STRING" id="71999.KPaMU14_05480"/>
<feature type="transmembrane region" description="Helical" evidence="6">
    <location>
        <begin position="62"/>
        <end position="85"/>
    </location>
</feature>
<sequence length="464" mass="49164">MTTPPAPQDDPGDPHEDRQDDEPEVEPLRYDQPVTGQIPLLQRPAPEASKDLSQRILSTRFVLLWLVQFLVSIQFYLVTTISAAYAMDRFSAGQAEAGLTTSSFTVGAVIARLLTGKYMELIGRRRVLVTAMVLFTLISTAYLPDTGMAGLLAVRFVNGIAFAAVTTIAPAAVQGVIPARRRGEATGYFGLSTTLATALGPALGVWLSRSIGYGSLFVLVSAVAGLALIVVLVLRVPEVELTQAQRRSARQWRLSSIIETRALPISGLMVFAGMAYSTILTYLNAFAVQLDLVSSAAAFFVVYAIAIVLTRPYLGRRQDRRGDNSVIPPALVLFSATLVMLAFASSGWMLLAAGAMLGCSFGAIITAAQAAAVKVAPIARVGLTTATFFLCMDLGATVGPAVLGSVVPALGYRGMYLCAAGVLLVSLVYYWLVHGRGAGRTPSPPTGQIPVAWAPGTTRNPGQP</sequence>
<dbReference type="GO" id="GO:0022857">
    <property type="term" value="F:transmembrane transporter activity"/>
    <property type="evidence" value="ECO:0007669"/>
    <property type="project" value="InterPro"/>
</dbReference>
<dbReference type="Pfam" id="PF07690">
    <property type="entry name" value="MFS_1"/>
    <property type="match status" value="1"/>
</dbReference>
<dbReference type="PANTHER" id="PTHR23531:SF1">
    <property type="entry name" value="QUINOLENE RESISTANCE PROTEIN NORA"/>
    <property type="match status" value="1"/>
</dbReference>
<feature type="transmembrane region" description="Helical" evidence="6">
    <location>
        <begin position="127"/>
        <end position="143"/>
    </location>
</feature>
<feature type="region of interest" description="Disordered" evidence="5">
    <location>
        <begin position="439"/>
        <end position="464"/>
    </location>
</feature>
<evidence type="ECO:0000256" key="2">
    <source>
        <dbReference type="ARBA" id="ARBA00022692"/>
    </source>
</evidence>